<comment type="similarity">
    <text evidence="1 5">Belongs to the peptidase S8 family.</text>
</comment>
<evidence type="ECO:0000256" key="6">
    <source>
        <dbReference type="SAM" id="SignalP"/>
    </source>
</evidence>
<dbReference type="PANTHER" id="PTHR43806:SF11">
    <property type="entry name" value="CEREVISIN-RELATED"/>
    <property type="match status" value="1"/>
</dbReference>
<keyword evidence="4 5" id="KW-0720">Serine protease</keyword>
<evidence type="ECO:0000256" key="4">
    <source>
        <dbReference type="ARBA" id="ARBA00022825"/>
    </source>
</evidence>
<sequence>MKPVYLSCALFVCLCPPVYAQLLDTQLLNSDVLDQTVRDIDDIAGQVSEQLEPVVNPVTDAVVDPLADPLAKPVTELLDAVPLDALTDVLPILTRTGETAFVDVAVENGWRAVEREWLIMLDKTELSVLRPLSAEIIEQTDFAGLDLVLVRFRVPVEWDSLAALRQRLPMHLKDQLDRNHIYGAQAGNVSSPADVVPSIAPVCNAPVKIGMIDTAINTEHPAFANNQIVVRDFLGEKFDAPRAHGTAVAGLLVGRGDTVQPLLPGAQLYAASVFYPRNQYAQGATMMDLVRALNWLASENVSAINMSLAGPDNKILRSVIGRVVQQEIAVIAAAGNEGPAAPPMYPAAYEDVIAVTAVDREQRIYRWANRGDYIDFAALGVSVNTARSNGGFGRESGTSIAAPIVSAFVVCELAQQHKNLSSMIEGLAKKIIDLGESGRDPVFGLGLLDVNRTAELKPLKSHPEGN</sequence>
<dbReference type="Pfam" id="PF00082">
    <property type="entry name" value="Peptidase_S8"/>
    <property type="match status" value="1"/>
</dbReference>
<feature type="active site" description="Charge relay system" evidence="5">
    <location>
        <position position="244"/>
    </location>
</feature>
<evidence type="ECO:0000256" key="5">
    <source>
        <dbReference type="PROSITE-ProRule" id="PRU01240"/>
    </source>
</evidence>
<evidence type="ECO:0000256" key="1">
    <source>
        <dbReference type="ARBA" id="ARBA00011073"/>
    </source>
</evidence>
<feature type="active site" description="Charge relay system" evidence="5">
    <location>
        <position position="399"/>
    </location>
</feature>
<feature type="active site" description="Charge relay system" evidence="5">
    <location>
        <position position="213"/>
    </location>
</feature>
<dbReference type="InterPro" id="IPR036852">
    <property type="entry name" value="Peptidase_S8/S53_dom_sf"/>
</dbReference>
<feature type="signal peptide" evidence="6">
    <location>
        <begin position="1"/>
        <end position="20"/>
    </location>
</feature>
<dbReference type="InterPro" id="IPR050131">
    <property type="entry name" value="Peptidase_S8_subtilisin-like"/>
</dbReference>
<dbReference type="Proteomes" id="UP001253595">
    <property type="component" value="Unassembled WGS sequence"/>
</dbReference>
<dbReference type="SUPFAM" id="SSF52743">
    <property type="entry name" value="Subtilisin-like"/>
    <property type="match status" value="1"/>
</dbReference>
<dbReference type="PANTHER" id="PTHR43806">
    <property type="entry name" value="PEPTIDASE S8"/>
    <property type="match status" value="1"/>
</dbReference>
<feature type="domain" description="Peptidase S8/S53" evidence="7">
    <location>
        <begin position="207"/>
        <end position="420"/>
    </location>
</feature>
<dbReference type="EMBL" id="JAVDVX010000001">
    <property type="protein sequence ID" value="MDR7088317.1"/>
    <property type="molecule type" value="Genomic_DNA"/>
</dbReference>
<proteinExistence type="inferred from homology"/>
<dbReference type="CDD" id="cd05561">
    <property type="entry name" value="Peptidases_S8_4"/>
    <property type="match status" value="1"/>
</dbReference>
<keyword evidence="2 5" id="KW-0645">Protease</keyword>
<dbReference type="InterPro" id="IPR022398">
    <property type="entry name" value="Peptidase_S8_His-AS"/>
</dbReference>
<keyword evidence="9" id="KW-1185">Reference proteome</keyword>
<dbReference type="PROSITE" id="PS00138">
    <property type="entry name" value="SUBTILASE_SER"/>
    <property type="match status" value="1"/>
</dbReference>
<evidence type="ECO:0000313" key="9">
    <source>
        <dbReference type="Proteomes" id="UP001253595"/>
    </source>
</evidence>
<evidence type="ECO:0000259" key="7">
    <source>
        <dbReference type="Pfam" id="PF00082"/>
    </source>
</evidence>
<organism evidence="8 9">
    <name type="scientific">Cellvibrio fibrivorans</name>
    <dbReference type="NCBI Taxonomy" id="126350"/>
    <lineage>
        <taxon>Bacteria</taxon>
        <taxon>Pseudomonadati</taxon>
        <taxon>Pseudomonadota</taxon>
        <taxon>Gammaproteobacteria</taxon>
        <taxon>Cellvibrionales</taxon>
        <taxon>Cellvibrionaceae</taxon>
        <taxon>Cellvibrio</taxon>
    </lineage>
</organism>
<evidence type="ECO:0000256" key="2">
    <source>
        <dbReference type="ARBA" id="ARBA00022670"/>
    </source>
</evidence>
<protein>
    <recommendedName>
        <fullName evidence="7">Peptidase S8/S53 domain-containing protein</fullName>
    </recommendedName>
</protein>
<name>A0ABU1UT12_9GAMM</name>
<evidence type="ECO:0000313" key="8">
    <source>
        <dbReference type="EMBL" id="MDR7088317.1"/>
    </source>
</evidence>
<dbReference type="RefSeq" id="WP_310067782.1">
    <property type="nucleotide sequence ID" value="NZ_JAVDVX010000001.1"/>
</dbReference>
<dbReference type="InterPro" id="IPR000209">
    <property type="entry name" value="Peptidase_S8/S53_dom"/>
</dbReference>
<keyword evidence="3 5" id="KW-0378">Hydrolase</keyword>
<dbReference type="InterPro" id="IPR023828">
    <property type="entry name" value="Peptidase_S8_Ser-AS"/>
</dbReference>
<comment type="caution">
    <text evidence="8">The sequence shown here is derived from an EMBL/GenBank/DDBJ whole genome shotgun (WGS) entry which is preliminary data.</text>
</comment>
<dbReference type="InterPro" id="IPR015500">
    <property type="entry name" value="Peptidase_S8_subtilisin-rel"/>
</dbReference>
<dbReference type="PROSITE" id="PS51892">
    <property type="entry name" value="SUBTILASE"/>
    <property type="match status" value="1"/>
</dbReference>
<gene>
    <name evidence="8" type="ORF">J2X05_000320</name>
</gene>
<reference evidence="8 9" key="1">
    <citation type="submission" date="2023-07" db="EMBL/GenBank/DDBJ databases">
        <title>Sorghum-associated microbial communities from plants grown in Nebraska, USA.</title>
        <authorList>
            <person name="Schachtman D."/>
        </authorList>
    </citation>
    <scope>NUCLEOTIDE SEQUENCE [LARGE SCALE GENOMIC DNA]</scope>
    <source>
        <strain evidence="8 9">BE190</strain>
    </source>
</reference>
<dbReference type="Gene3D" id="3.40.50.200">
    <property type="entry name" value="Peptidase S8/S53 domain"/>
    <property type="match status" value="1"/>
</dbReference>
<accession>A0ABU1UT12</accession>
<keyword evidence="6" id="KW-0732">Signal</keyword>
<feature type="chain" id="PRO_5047454464" description="Peptidase S8/S53 domain-containing protein" evidence="6">
    <location>
        <begin position="21"/>
        <end position="466"/>
    </location>
</feature>
<evidence type="ECO:0000256" key="3">
    <source>
        <dbReference type="ARBA" id="ARBA00022801"/>
    </source>
</evidence>
<dbReference type="PROSITE" id="PS00137">
    <property type="entry name" value="SUBTILASE_HIS"/>
    <property type="match status" value="1"/>
</dbReference>
<dbReference type="PRINTS" id="PR00723">
    <property type="entry name" value="SUBTILISIN"/>
</dbReference>